<dbReference type="OMA" id="EYWERLI"/>
<accession>A0A8S1VM76</accession>
<feature type="coiled-coil region" evidence="1">
    <location>
        <begin position="473"/>
        <end position="518"/>
    </location>
</feature>
<feature type="region of interest" description="Disordered" evidence="2">
    <location>
        <begin position="1"/>
        <end position="42"/>
    </location>
</feature>
<dbReference type="OrthoDB" id="307119at2759"/>
<dbReference type="Proteomes" id="UP000683925">
    <property type="component" value="Unassembled WGS sequence"/>
</dbReference>
<feature type="compositionally biased region" description="Polar residues" evidence="2">
    <location>
        <begin position="1"/>
        <end position="36"/>
    </location>
</feature>
<keyword evidence="4" id="KW-1185">Reference proteome</keyword>
<organism evidence="3 4">
    <name type="scientific">Paramecium octaurelia</name>
    <dbReference type="NCBI Taxonomy" id="43137"/>
    <lineage>
        <taxon>Eukaryota</taxon>
        <taxon>Sar</taxon>
        <taxon>Alveolata</taxon>
        <taxon>Ciliophora</taxon>
        <taxon>Intramacronucleata</taxon>
        <taxon>Oligohymenophorea</taxon>
        <taxon>Peniculida</taxon>
        <taxon>Parameciidae</taxon>
        <taxon>Paramecium</taxon>
    </lineage>
</organism>
<reference evidence="3" key="1">
    <citation type="submission" date="2021-01" db="EMBL/GenBank/DDBJ databases">
        <authorList>
            <consortium name="Genoscope - CEA"/>
            <person name="William W."/>
        </authorList>
    </citation>
    <scope>NUCLEOTIDE SEQUENCE</scope>
</reference>
<feature type="coiled-coil region" evidence="1">
    <location>
        <begin position="391"/>
        <end position="442"/>
    </location>
</feature>
<keyword evidence="1" id="KW-0175">Coiled coil</keyword>
<proteinExistence type="predicted"/>
<evidence type="ECO:0000313" key="3">
    <source>
        <dbReference type="EMBL" id="CAD8177683.1"/>
    </source>
</evidence>
<sequence>MNPTTFKQSQQLENNSNIMGSSNGFNRKIKLSSQRPGSRDQKLKTGEIFPQFQDPLATNPFNLLSLNLYQDENTFITTMKAELLQIQEEINKLDIDGRIRNNDPRQEYRLQQLKKWVAQNSTSKFALDKLNNIEISQLLTVLDVRSLEEAVVKLYKFISIMDSIIMKITEYEAVHLIKFDELFGSLCPNYQENLQQISVLKFPVSIANLNRMTELYQVKLDRNQPQRITNDQMLLKQNKQKDDQILELNKTIKQLQLQLQASLKGNNNSKISQDSTQQIDQIKNQYEIKLQKQSEDLTLKNDKEIQNLQSQIEQFQKQLIQLKNHYEKQISELVSQNLQEQMNIKSQYEDKLQQQQQSSQIQTQKQITTSSQSNNVVKDHNYYQKILDKAQQEYNEGLQTLKNDLIKLSNQLLEKQTIIEGLQREIQQWKEANDRLNKVKDEIYLQFQKRYTTEEQFSNSYEAALKLEFDTMKKAFEQKIQKYQQDLESQRRESGKQLNEIRIQLEREQETKKLLMNKLNLYS</sequence>
<comment type="caution">
    <text evidence="3">The sequence shown here is derived from an EMBL/GenBank/DDBJ whole genome shotgun (WGS) entry which is preliminary data.</text>
</comment>
<feature type="coiled-coil region" evidence="1">
    <location>
        <begin position="305"/>
        <end position="358"/>
    </location>
</feature>
<protein>
    <submittedName>
        <fullName evidence="3">Uncharacterized protein</fullName>
    </submittedName>
</protein>
<evidence type="ECO:0000256" key="2">
    <source>
        <dbReference type="SAM" id="MobiDB-lite"/>
    </source>
</evidence>
<gene>
    <name evidence="3" type="ORF">POCTA_138.1.T0690181</name>
</gene>
<dbReference type="EMBL" id="CAJJDP010000068">
    <property type="protein sequence ID" value="CAD8177683.1"/>
    <property type="molecule type" value="Genomic_DNA"/>
</dbReference>
<dbReference type="AlphaFoldDB" id="A0A8S1VM76"/>
<evidence type="ECO:0000313" key="4">
    <source>
        <dbReference type="Proteomes" id="UP000683925"/>
    </source>
</evidence>
<name>A0A8S1VM76_PAROT</name>
<evidence type="ECO:0000256" key="1">
    <source>
        <dbReference type="SAM" id="Coils"/>
    </source>
</evidence>